<dbReference type="GO" id="GO:0005811">
    <property type="term" value="C:lipid droplet"/>
    <property type="evidence" value="ECO:0007669"/>
    <property type="project" value="TreeGrafter"/>
</dbReference>
<evidence type="ECO:0000259" key="3">
    <source>
        <dbReference type="Pfam" id="PF03435"/>
    </source>
</evidence>
<dbReference type="Gene3D" id="3.40.50.720">
    <property type="entry name" value="NAD(P)-binding Rossmann-like Domain"/>
    <property type="match status" value="1"/>
</dbReference>
<comment type="similarity">
    <text evidence="1">Belongs to the saccharopine dehydrogenase family.</text>
</comment>
<dbReference type="EMBL" id="OU893348">
    <property type="protein sequence ID" value="CAG9787158.1"/>
    <property type="molecule type" value="Genomic_DNA"/>
</dbReference>
<dbReference type="PANTHER" id="PTHR12286:SF5">
    <property type="entry name" value="SACCHAROPINE DEHYDROGENASE-LIKE OXIDOREDUCTASE"/>
    <property type="match status" value="1"/>
</dbReference>
<evidence type="ECO:0000256" key="2">
    <source>
        <dbReference type="SAM" id="Phobius"/>
    </source>
</evidence>
<dbReference type="OrthoDB" id="10268090at2759"/>
<evidence type="ECO:0000256" key="1">
    <source>
        <dbReference type="ARBA" id="ARBA00038048"/>
    </source>
</evidence>
<dbReference type="GO" id="GO:0005739">
    <property type="term" value="C:mitochondrion"/>
    <property type="evidence" value="ECO:0007669"/>
    <property type="project" value="TreeGrafter"/>
</dbReference>
<dbReference type="InterPro" id="IPR005097">
    <property type="entry name" value="Sacchrp_dh_NADP-bd"/>
</dbReference>
<dbReference type="AlphaFoldDB" id="A0A9N9R0L5"/>
<protein>
    <recommendedName>
        <fullName evidence="3">Saccharopine dehydrogenase NADP binding domain-containing protein</fullName>
    </recommendedName>
</protein>
<keyword evidence="5" id="KW-1185">Reference proteome</keyword>
<dbReference type="InterPro" id="IPR036291">
    <property type="entry name" value="NAD(P)-bd_dom_sf"/>
</dbReference>
<keyword evidence="2" id="KW-0812">Transmembrane</keyword>
<dbReference type="GO" id="GO:0005886">
    <property type="term" value="C:plasma membrane"/>
    <property type="evidence" value="ECO:0007669"/>
    <property type="project" value="TreeGrafter"/>
</dbReference>
<proteinExistence type="inferred from homology"/>
<dbReference type="InterPro" id="IPR051276">
    <property type="entry name" value="Saccharopine_DH-like_oxidrdct"/>
</dbReference>
<dbReference type="Proteomes" id="UP001153714">
    <property type="component" value="Chromosome 17"/>
</dbReference>
<gene>
    <name evidence="4" type="ORF">DIATSA_LOCUS5063</name>
</gene>
<dbReference type="PANTHER" id="PTHR12286">
    <property type="entry name" value="SACCHAROPINE DEHYDROGENASE-LIKE OXIDOREDUCTASE"/>
    <property type="match status" value="1"/>
</dbReference>
<reference evidence="4" key="2">
    <citation type="submission" date="2022-10" db="EMBL/GenBank/DDBJ databases">
        <authorList>
            <consortium name="ENA_rothamsted_submissions"/>
            <consortium name="culmorum"/>
            <person name="King R."/>
        </authorList>
    </citation>
    <scope>NUCLEOTIDE SEQUENCE</scope>
</reference>
<dbReference type="GO" id="GO:0009247">
    <property type="term" value="P:glycolipid biosynthetic process"/>
    <property type="evidence" value="ECO:0007669"/>
    <property type="project" value="TreeGrafter"/>
</dbReference>
<reference evidence="4" key="1">
    <citation type="submission" date="2021-12" db="EMBL/GenBank/DDBJ databases">
        <authorList>
            <person name="King R."/>
        </authorList>
    </citation>
    <scope>NUCLEOTIDE SEQUENCE</scope>
</reference>
<sequence>MDRLDVLIVGATGFTGKHAVKNLIEILKGSPDLSVSWGITGRSKEKLDNVLSELEEIGETKTNVTVIKCDVEKDDLRDVTGRAKVVINCTGPNTILSEPIVRACVETKTHYVDISAELYHMIHLYRIYHKVAEEANVLIVPACGFAAVPVETGIAYLEKKFNGTLNTVEGYFDIILPKRANFPGKCVIHFGTWASLVQELQNLREYQRLKAETFPQNIYIPEPPGFKRSFFHRQRGKFWFPYPGPDRDVNDMSQRYLYEKNGKKPYHCKLYTKTPMFFQMLIIVPAMFLYFYLCYFKFFRNWLVKYPRFFSLGYVSHKGPTEKIAKETKFKLSLLGKGVGSDSKEKSLTVQVSGADPGYETTSIAVVVSALTILLQNDKIPKGGVLGVGAAFRDTNIDEMLMKNKGLQYEILN</sequence>
<feature type="transmembrane region" description="Helical" evidence="2">
    <location>
        <begin position="276"/>
        <end position="298"/>
    </location>
</feature>
<keyword evidence="2" id="KW-1133">Transmembrane helix</keyword>
<evidence type="ECO:0000313" key="4">
    <source>
        <dbReference type="EMBL" id="CAG9787158.1"/>
    </source>
</evidence>
<dbReference type="SUPFAM" id="SSF51735">
    <property type="entry name" value="NAD(P)-binding Rossmann-fold domains"/>
    <property type="match status" value="1"/>
</dbReference>
<dbReference type="Pfam" id="PF03435">
    <property type="entry name" value="Sacchrp_dh_NADP"/>
    <property type="match status" value="1"/>
</dbReference>
<organism evidence="4 5">
    <name type="scientific">Diatraea saccharalis</name>
    <name type="common">sugarcane borer</name>
    <dbReference type="NCBI Taxonomy" id="40085"/>
    <lineage>
        <taxon>Eukaryota</taxon>
        <taxon>Metazoa</taxon>
        <taxon>Ecdysozoa</taxon>
        <taxon>Arthropoda</taxon>
        <taxon>Hexapoda</taxon>
        <taxon>Insecta</taxon>
        <taxon>Pterygota</taxon>
        <taxon>Neoptera</taxon>
        <taxon>Endopterygota</taxon>
        <taxon>Lepidoptera</taxon>
        <taxon>Glossata</taxon>
        <taxon>Ditrysia</taxon>
        <taxon>Pyraloidea</taxon>
        <taxon>Crambidae</taxon>
        <taxon>Crambinae</taxon>
        <taxon>Diatraea</taxon>
    </lineage>
</organism>
<accession>A0A9N9R0L5</accession>
<keyword evidence="2" id="KW-0472">Membrane</keyword>
<evidence type="ECO:0000313" key="5">
    <source>
        <dbReference type="Proteomes" id="UP001153714"/>
    </source>
</evidence>
<name>A0A9N9R0L5_9NEOP</name>
<feature type="domain" description="Saccharopine dehydrogenase NADP binding" evidence="3">
    <location>
        <begin position="6"/>
        <end position="140"/>
    </location>
</feature>